<name>A0A3N1HRB8_9ACTN</name>
<keyword evidence="3" id="KW-1185">Reference proteome</keyword>
<reference evidence="2 3" key="1">
    <citation type="journal article" date="2015" name="Stand. Genomic Sci.">
        <title>Genomic Encyclopedia of Bacterial and Archaeal Type Strains, Phase III: the genomes of soil and plant-associated and newly described type strains.</title>
        <authorList>
            <person name="Whitman W.B."/>
            <person name="Woyke T."/>
            <person name="Klenk H.P."/>
            <person name="Zhou Y."/>
            <person name="Lilburn T.G."/>
            <person name="Beck B.J."/>
            <person name="De Vos P."/>
            <person name="Vandamme P."/>
            <person name="Eisen J.A."/>
            <person name="Garrity G."/>
            <person name="Hugenholtz P."/>
            <person name="Kyrpides N.C."/>
        </authorList>
    </citation>
    <scope>NUCLEOTIDE SEQUENCE [LARGE SCALE GENOMIC DNA]</scope>
    <source>
        <strain evidence="2 3">CECT 7306</strain>
    </source>
</reference>
<evidence type="ECO:0000256" key="1">
    <source>
        <dbReference type="SAM" id="Phobius"/>
    </source>
</evidence>
<accession>A0A3N1HRB8</accession>
<keyword evidence="1" id="KW-0812">Transmembrane</keyword>
<sequence>MNPIRFVRALPQPTRTVYALFLGTVVVAFAVMFAVGATGGDAFVAIAVPGALMVLVGVLQLLDVRGTASAMARHIAESRPMGVDYSRSFMSTPRYVRLLGLGLVVIGLFWCALGLGLVG</sequence>
<gene>
    <name evidence="2" type="ORF">EDC03_1072</name>
</gene>
<feature type="transmembrane region" description="Helical" evidence="1">
    <location>
        <begin position="42"/>
        <end position="62"/>
    </location>
</feature>
<dbReference type="EMBL" id="RJKN01000002">
    <property type="protein sequence ID" value="ROP44942.1"/>
    <property type="molecule type" value="Genomic_DNA"/>
</dbReference>
<evidence type="ECO:0000313" key="2">
    <source>
        <dbReference type="EMBL" id="ROP44942.1"/>
    </source>
</evidence>
<dbReference type="InParanoid" id="A0A3N1HRB8"/>
<protein>
    <submittedName>
        <fullName evidence="2">Uncharacterized protein</fullName>
    </submittedName>
</protein>
<feature type="transmembrane region" description="Helical" evidence="1">
    <location>
        <begin position="16"/>
        <end position="36"/>
    </location>
</feature>
<comment type="caution">
    <text evidence="2">The sequence shown here is derived from an EMBL/GenBank/DDBJ whole genome shotgun (WGS) entry which is preliminary data.</text>
</comment>
<keyword evidence="1" id="KW-1133">Transmembrane helix</keyword>
<organism evidence="2 3">
    <name type="scientific">Pseudokineococcus lusitanus</name>
    <dbReference type="NCBI Taxonomy" id="763993"/>
    <lineage>
        <taxon>Bacteria</taxon>
        <taxon>Bacillati</taxon>
        <taxon>Actinomycetota</taxon>
        <taxon>Actinomycetes</taxon>
        <taxon>Kineosporiales</taxon>
        <taxon>Kineosporiaceae</taxon>
        <taxon>Pseudokineococcus</taxon>
    </lineage>
</organism>
<dbReference type="RefSeq" id="WP_123379151.1">
    <property type="nucleotide sequence ID" value="NZ_RJKN01000002.1"/>
</dbReference>
<feature type="transmembrane region" description="Helical" evidence="1">
    <location>
        <begin position="95"/>
        <end position="118"/>
    </location>
</feature>
<dbReference type="Proteomes" id="UP000276232">
    <property type="component" value="Unassembled WGS sequence"/>
</dbReference>
<keyword evidence="1" id="KW-0472">Membrane</keyword>
<dbReference type="OrthoDB" id="4949048at2"/>
<evidence type="ECO:0000313" key="3">
    <source>
        <dbReference type="Proteomes" id="UP000276232"/>
    </source>
</evidence>
<dbReference type="AlphaFoldDB" id="A0A3N1HRB8"/>
<proteinExistence type="predicted"/>